<dbReference type="EMBL" id="KB822719">
    <property type="protein sequence ID" value="ETN41646.1"/>
    <property type="molecule type" value="Genomic_DNA"/>
</dbReference>
<dbReference type="HOGENOM" id="CLU_855348_0_0_1"/>
<name>W2RYR3_CYPE1</name>
<organism evidence="2 3">
    <name type="scientific">Cyphellophora europaea (strain CBS 101466)</name>
    <name type="common">Phialophora europaea</name>
    <dbReference type="NCBI Taxonomy" id="1220924"/>
    <lineage>
        <taxon>Eukaryota</taxon>
        <taxon>Fungi</taxon>
        <taxon>Dikarya</taxon>
        <taxon>Ascomycota</taxon>
        <taxon>Pezizomycotina</taxon>
        <taxon>Eurotiomycetes</taxon>
        <taxon>Chaetothyriomycetidae</taxon>
        <taxon>Chaetothyriales</taxon>
        <taxon>Cyphellophoraceae</taxon>
        <taxon>Cyphellophora</taxon>
    </lineage>
</organism>
<evidence type="ECO:0000313" key="2">
    <source>
        <dbReference type="EMBL" id="ETN41646.1"/>
    </source>
</evidence>
<dbReference type="Proteomes" id="UP000030752">
    <property type="component" value="Unassembled WGS sequence"/>
</dbReference>
<protein>
    <submittedName>
        <fullName evidence="2">Uncharacterized protein</fullName>
    </submittedName>
</protein>
<feature type="region of interest" description="Disordered" evidence="1">
    <location>
        <begin position="301"/>
        <end position="325"/>
    </location>
</feature>
<dbReference type="VEuPathDB" id="FungiDB:HMPREF1541_03582"/>
<keyword evidence="3" id="KW-1185">Reference proteome</keyword>
<proteinExistence type="predicted"/>
<feature type="compositionally biased region" description="Polar residues" evidence="1">
    <location>
        <begin position="154"/>
        <end position="165"/>
    </location>
</feature>
<evidence type="ECO:0000313" key="3">
    <source>
        <dbReference type="Proteomes" id="UP000030752"/>
    </source>
</evidence>
<evidence type="ECO:0000256" key="1">
    <source>
        <dbReference type="SAM" id="MobiDB-lite"/>
    </source>
</evidence>
<reference evidence="2 3" key="1">
    <citation type="submission" date="2013-03" db="EMBL/GenBank/DDBJ databases">
        <title>The Genome Sequence of Phialophora europaea CBS 101466.</title>
        <authorList>
            <consortium name="The Broad Institute Genomics Platform"/>
            <person name="Cuomo C."/>
            <person name="de Hoog S."/>
            <person name="Gorbushina A."/>
            <person name="Walker B."/>
            <person name="Young S.K."/>
            <person name="Zeng Q."/>
            <person name="Gargeya S."/>
            <person name="Fitzgerald M."/>
            <person name="Haas B."/>
            <person name="Abouelleil A."/>
            <person name="Allen A.W."/>
            <person name="Alvarado L."/>
            <person name="Arachchi H.M."/>
            <person name="Berlin A.M."/>
            <person name="Chapman S.B."/>
            <person name="Gainer-Dewar J."/>
            <person name="Goldberg J."/>
            <person name="Griggs A."/>
            <person name="Gujja S."/>
            <person name="Hansen M."/>
            <person name="Howarth C."/>
            <person name="Imamovic A."/>
            <person name="Ireland A."/>
            <person name="Larimer J."/>
            <person name="McCowan C."/>
            <person name="Murphy C."/>
            <person name="Pearson M."/>
            <person name="Poon T.W."/>
            <person name="Priest M."/>
            <person name="Roberts A."/>
            <person name="Saif S."/>
            <person name="Shea T."/>
            <person name="Sisk P."/>
            <person name="Sykes S."/>
            <person name="Wortman J."/>
            <person name="Nusbaum C."/>
            <person name="Birren B."/>
        </authorList>
    </citation>
    <scope>NUCLEOTIDE SEQUENCE [LARGE SCALE GENOMIC DNA]</scope>
    <source>
        <strain evidence="2 3">CBS 101466</strain>
    </source>
</reference>
<dbReference type="RefSeq" id="XP_008716155.1">
    <property type="nucleotide sequence ID" value="XM_008717933.1"/>
</dbReference>
<feature type="compositionally biased region" description="Low complexity" evidence="1">
    <location>
        <begin position="104"/>
        <end position="113"/>
    </location>
</feature>
<accession>W2RYR3</accession>
<feature type="compositionally biased region" description="Polar residues" evidence="1">
    <location>
        <begin position="78"/>
        <end position="95"/>
    </location>
</feature>
<gene>
    <name evidence="2" type="ORF">HMPREF1541_03582</name>
</gene>
<dbReference type="GeneID" id="19970921"/>
<dbReference type="AlphaFoldDB" id="W2RYR3"/>
<feature type="region of interest" description="Disordered" evidence="1">
    <location>
        <begin position="78"/>
        <end position="180"/>
    </location>
</feature>
<dbReference type="InParanoid" id="W2RYR3"/>
<sequence>MSQPKQTAVKPSIEVPLSIAGSTAPKEPNELPAGDMVNGSDHSRTEFQNTAKAPQRDVLGGIPGFIIPKKKRERVVSTTISQGEKSITRIQSVSDNHTKSHAVDLLSSDGGSSPDTNYEYSTHKTEKSTASPLKRLKLASKRSSSETPDVKPVKSTNSATPSTSRSGKRPRTTKASSPQLYSVGTQAMIRPFLGGSGTPAIKALRTPVTITDHKYNEQLRSHFYLVESEGTVLPLSTFWWAPEKSIDVGFGVEEVVQVKVNGQWVEGQVVEKVSEDEGWGYEVEVVGVVKVGEKELKKAVGEGGKVKGEKTEGAKGEVKDVKEEK</sequence>
<feature type="region of interest" description="Disordered" evidence="1">
    <location>
        <begin position="1"/>
        <end position="60"/>
    </location>
</feature>